<feature type="region of interest" description="Disordered" evidence="1">
    <location>
        <begin position="86"/>
        <end position="170"/>
    </location>
</feature>
<feature type="region of interest" description="Disordered" evidence="1">
    <location>
        <begin position="1"/>
        <end position="40"/>
    </location>
</feature>
<keyword evidence="3" id="KW-1185">Reference proteome</keyword>
<evidence type="ECO:0000256" key="1">
    <source>
        <dbReference type="SAM" id="MobiDB-lite"/>
    </source>
</evidence>
<feature type="non-terminal residue" evidence="2">
    <location>
        <position position="1"/>
    </location>
</feature>
<dbReference type="AlphaFoldDB" id="A0A9P6CL46"/>
<feature type="compositionally biased region" description="Basic and acidic residues" evidence="1">
    <location>
        <begin position="320"/>
        <end position="331"/>
    </location>
</feature>
<comment type="caution">
    <text evidence="2">The sequence shown here is derived from an EMBL/GenBank/DDBJ whole genome shotgun (WGS) entry which is preliminary data.</text>
</comment>
<protein>
    <submittedName>
        <fullName evidence="2">Uncharacterized protein</fullName>
    </submittedName>
</protein>
<feature type="compositionally biased region" description="Low complexity" evidence="1">
    <location>
        <begin position="136"/>
        <end position="170"/>
    </location>
</feature>
<dbReference type="Proteomes" id="UP000807469">
    <property type="component" value="Unassembled WGS sequence"/>
</dbReference>
<reference evidence="2" key="1">
    <citation type="submission" date="2020-11" db="EMBL/GenBank/DDBJ databases">
        <authorList>
            <consortium name="DOE Joint Genome Institute"/>
            <person name="Ahrendt S."/>
            <person name="Riley R."/>
            <person name="Andreopoulos W."/>
            <person name="Labutti K."/>
            <person name="Pangilinan J."/>
            <person name="Ruiz-Duenas F.J."/>
            <person name="Barrasa J.M."/>
            <person name="Sanchez-Garcia M."/>
            <person name="Camarero S."/>
            <person name="Miyauchi S."/>
            <person name="Serrano A."/>
            <person name="Linde D."/>
            <person name="Babiker R."/>
            <person name="Drula E."/>
            <person name="Ayuso-Fernandez I."/>
            <person name="Pacheco R."/>
            <person name="Padilla G."/>
            <person name="Ferreira P."/>
            <person name="Barriuso J."/>
            <person name="Kellner H."/>
            <person name="Castanera R."/>
            <person name="Alfaro M."/>
            <person name="Ramirez L."/>
            <person name="Pisabarro A.G."/>
            <person name="Kuo A."/>
            <person name="Tritt A."/>
            <person name="Lipzen A."/>
            <person name="He G."/>
            <person name="Yan M."/>
            <person name="Ng V."/>
            <person name="Cullen D."/>
            <person name="Martin F."/>
            <person name="Rosso M.-N."/>
            <person name="Henrissat B."/>
            <person name="Hibbett D."/>
            <person name="Martinez A.T."/>
            <person name="Grigoriev I.V."/>
        </authorList>
    </citation>
    <scope>NUCLEOTIDE SEQUENCE</scope>
    <source>
        <strain evidence="2">CIRM-BRFM 674</strain>
    </source>
</reference>
<accession>A0A9P6CL46</accession>
<feature type="compositionally biased region" description="Basic and acidic residues" evidence="1">
    <location>
        <begin position="1"/>
        <end position="20"/>
    </location>
</feature>
<feature type="compositionally biased region" description="Basic and acidic residues" evidence="1">
    <location>
        <begin position="118"/>
        <end position="133"/>
    </location>
</feature>
<proteinExistence type="predicted"/>
<gene>
    <name evidence="2" type="ORF">BDN70DRAFT_902254</name>
</gene>
<evidence type="ECO:0000313" key="3">
    <source>
        <dbReference type="Proteomes" id="UP000807469"/>
    </source>
</evidence>
<evidence type="ECO:0000313" key="2">
    <source>
        <dbReference type="EMBL" id="KAF9470257.1"/>
    </source>
</evidence>
<name>A0A9P6CL46_9AGAR</name>
<dbReference type="EMBL" id="MU156122">
    <property type="protein sequence ID" value="KAF9470257.1"/>
    <property type="molecule type" value="Genomic_DNA"/>
</dbReference>
<sequence>QGQAENYKEGGRGEDKRDEGDSPELSSSSRPPLPIRPRLTNCPLSIARSLFIRPPLTRSLARCSLACHRPARLSDLSLLSRPLVARPCIPRSPPSPRSSAYSLPPPPSEKNEEGEEDEKTRRGERGRGERGRGYDPSSPTFTCPPSTSLVHPSRSPSSSTRPTPFRSTSSVVHPSLLHIVRRPVVRHPLLGFVRRPLSASGRKNEDGGSARDLFLPTAPYPLIPALIHPSSATRPPSVHRRRRCPSILPRFIVVAIVIHPPVVVVVHPPVIVTFHSPVVVADRSFSLRSCRRGRHAEGGREKPQAVAERAGHIPRRRGAAHGEERKGRERW</sequence>
<organism evidence="2 3">
    <name type="scientific">Pholiota conissans</name>
    <dbReference type="NCBI Taxonomy" id="109636"/>
    <lineage>
        <taxon>Eukaryota</taxon>
        <taxon>Fungi</taxon>
        <taxon>Dikarya</taxon>
        <taxon>Basidiomycota</taxon>
        <taxon>Agaricomycotina</taxon>
        <taxon>Agaricomycetes</taxon>
        <taxon>Agaricomycetidae</taxon>
        <taxon>Agaricales</taxon>
        <taxon>Agaricineae</taxon>
        <taxon>Strophariaceae</taxon>
        <taxon>Pholiota</taxon>
    </lineage>
</organism>
<feature type="region of interest" description="Disordered" evidence="1">
    <location>
        <begin position="292"/>
        <end position="331"/>
    </location>
</feature>